<feature type="non-terminal residue" evidence="2">
    <location>
        <position position="69"/>
    </location>
</feature>
<evidence type="ECO:0000313" key="2">
    <source>
        <dbReference type="EMBL" id="RZC69746.1"/>
    </source>
</evidence>
<proteinExistence type="predicted"/>
<gene>
    <name evidence="2" type="ORF">C5167_032897</name>
</gene>
<dbReference type="Gramene" id="RZC69746">
    <property type="protein sequence ID" value="RZC69746"/>
    <property type="gene ID" value="C5167_032897"/>
</dbReference>
<feature type="chain" id="PRO_5021338617" evidence="1">
    <location>
        <begin position="25"/>
        <end position="69"/>
    </location>
</feature>
<keyword evidence="3" id="KW-1185">Reference proteome</keyword>
<name>A0A4Y7KAB3_PAPSO</name>
<sequence>MWICWKGILMGVWLYAISKTKVCSSKCTVAGTKVWLVEPRGLTEDEQKKGQREHIDLAIPRALEMCMPE</sequence>
<feature type="signal peptide" evidence="1">
    <location>
        <begin position="1"/>
        <end position="24"/>
    </location>
</feature>
<dbReference type="Proteomes" id="UP000316621">
    <property type="component" value="Chromosome 7"/>
</dbReference>
<evidence type="ECO:0000256" key="1">
    <source>
        <dbReference type="SAM" id="SignalP"/>
    </source>
</evidence>
<reference evidence="2 3" key="1">
    <citation type="journal article" date="2018" name="Science">
        <title>The opium poppy genome and morphinan production.</title>
        <authorList>
            <person name="Guo L."/>
            <person name="Winzer T."/>
            <person name="Yang X."/>
            <person name="Li Y."/>
            <person name="Ning Z."/>
            <person name="He Z."/>
            <person name="Teodor R."/>
            <person name="Lu Y."/>
            <person name="Bowser T.A."/>
            <person name="Graham I.A."/>
            <person name="Ye K."/>
        </authorList>
    </citation>
    <scope>NUCLEOTIDE SEQUENCE [LARGE SCALE GENOMIC DNA]</scope>
    <source>
        <strain evidence="3">cv. HN1</strain>
        <tissue evidence="2">Leaves</tissue>
    </source>
</reference>
<evidence type="ECO:0000313" key="3">
    <source>
        <dbReference type="Proteomes" id="UP000316621"/>
    </source>
</evidence>
<dbReference type="EMBL" id="CM010721">
    <property type="protein sequence ID" value="RZC69746.1"/>
    <property type="molecule type" value="Genomic_DNA"/>
</dbReference>
<accession>A0A4Y7KAB3</accession>
<dbReference type="AlphaFoldDB" id="A0A4Y7KAB3"/>
<protein>
    <submittedName>
        <fullName evidence="2">Uncharacterized protein</fullName>
    </submittedName>
</protein>
<keyword evidence="1" id="KW-0732">Signal</keyword>
<organism evidence="2 3">
    <name type="scientific">Papaver somniferum</name>
    <name type="common">Opium poppy</name>
    <dbReference type="NCBI Taxonomy" id="3469"/>
    <lineage>
        <taxon>Eukaryota</taxon>
        <taxon>Viridiplantae</taxon>
        <taxon>Streptophyta</taxon>
        <taxon>Embryophyta</taxon>
        <taxon>Tracheophyta</taxon>
        <taxon>Spermatophyta</taxon>
        <taxon>Magnoliopsida</taxon>
        <taxon>Ranunculales</taxon>
        <taxon>Papaveraceae</taxon>
        <taxon>Papaveroideae</taxon>
        <taxon>Papaver</taxon>
    </lineage>
</organism>